<accession>A0A220MGJ4</accession>
<dbReference type="AlphaFoldDB" id="A0A220MGJ4"/>
<reference evidence="1 2" key="1">
    <citation type="submission" date="2016-11" db="EMBL/GenBank/DDBJ databases">
        <authorList>
            <person name="Jaros S."/>
            <person name="Januszkiewicz K."/>
            <person name="Wedrychowicz H."/>
        </authorList>
    </citation>
    <scope>NUCLEOTIDE SEQUENCE [LARGE SCALE GENOMIC DNA]</scope>
    <source>
        <strain evidence="1 2">NF2</strain>
    </source>
</reference>
<dbReference type="RefSeq" id="WP_088907943.1">
    <property type="nucleotide sequence ID" value="NZ_CP018145.1"/>
</dbReference>
<name>A0A220MGJ4_9BACL</name>
<sequence length="160" mass="18962">MTQQLSSTESVETKEWLIEKVYTPKKKRSLELAEAAVRTLKERNQKVTIQSIHEVSKEIDPEGNGLHRNTITGNPEVYAVYTENRTYSKKLQVNARTSQSSLPRYEQFLKHLKRDRDLALVRNRYKRLTKQELINRLIQCEQYVAESRHQWLLEQFQSET</sequence>
<dbReference type="EMBL" id="CP018145">
    <property type="protein sequence ID" value="ASJ54161.1"/>
    <property type="molecule type" value="Genomic_DNA"/>
</dbReference>
<organism evidence="1 2">
    <name type="scientific">Brevibacillus formosus</name>
    <dbReference type="NCBI Taxonomy" id="54913"/>
    <lineage>
        <taxon>Bacteria</taxon>
        <taxon>Bacillati</taxon>
        <taxon>Bacillota</taxon>
        <taxon>Bacilli</taxon>
        <taxon>Bacillales</taxon>
        <taxon>Paenibacillaceae</taxon>
        <taxon>Brevibacillus</taxon>
    </lineage>
</organism>
<evidence type="ECO:0000313" key="1">
    <source>
        <dbReference type="EMBL" id="ASJ54161.1"/>
    </source>
</evidence>
<gene>
    <name evidence="1" type="ORF">BP422_11755</name>
</gene>
<proteinExistence type="predicted"/>
<dbReference type="Proteomes" id="UP000197781">
    <property type="component" value="Chromosome"/>
</dbReference>
<protein>
    <submittedName>
        <fullName evidence="1">Uncharacterized protein</fullName>
    </submittedName>
</protein>
<dbReference type="KEGG" id="bfm:BP422_11755"/>
<evidence type="ECO:0000313" key="2">
    <source>
        <dbReference type="Proteomes" id="UP000197781"/>
    </source>
</evidence>